<gene>
    <name evidence="1" type="ORF">GCM10012278_60740</name>
</gene>
<dbReference type="SUPFAM" id="SSF102405">
    <property type="entry name" value="MCP/YpsA-like"/>
    <property type="match status" value="1"/>
</dbReference>
<accession>A0A918E7D4</accession>
<name>A0A918E7D4_9ACTN</name>
<reference evidence="1" key="2">
    <citation type="submission" date="2020-09" db="EMBL/GenBank/DDBJ databases">
        <authorList>
            <person name="Sun Q."/>
            <person name="Zhou Y."/>
        </authorList>
    </citation>
    <scope>NUCLEOTIDE SEQUENCE</scope>
    <source>
        <strain evidence="1">CGMCC 4.7430</strain>
    </source>
</reference>
<organism evidence="1 2">
    <name type="scientific">Nonomuraea glycinis</name>
    <dbReference type="NCBI Taxonomy" id="2047744"/>
    <lineage>
        <taxon>Bacteria</taxon>
        <taxon>Bacillati</taxon>
        <taxon>Actinomycetota</taxon>
        <taxon>Actinomycetes</taxon>
        <taxon>Streptosporangiales</taxon>
        <taxon>Streptosporangiaceae</taxon>
        <taxon>Nonomuraea</taxon>
    </lineage>
</organism>
<sequence>MARARREVGDRPPATGAKQRGVLMTEVATAESMSGPTARRYICGLSCLADGADQIFARGVLNVGGVLEAVIPAKEYRDGLPSECHAAYDELLGRAVRTHRLEFVESTSESHMMASARMLDDADVLFAVWDGQPARGYGGTADVVVEARRREVPVRVIWPEGARRD</sequence>
<dbReference type="Proteomes" id="UP000660745">
    <property type="component" value="Unassembled WGS sequence"/>
</dbReference>
<dbReference type="Gene3D" id="3.40.50.450">
    <property type="match status" value="1"/>
</dbReference>
<comment type="caution">
    <text evidence="1">The sequence shown here is derived from an EMBL/GenBank/DDBJ whole genome shotgun (WGS) entry which is preliminary data.</text>
</comment>
<dbReference type="AlphaFoldDB" id="A0A918E7D4"/>
<proteinExistence type="predicted"/>
<protein>
    <submittedName>
        <fullName evidence="1">Uncharacterized protein</fullName>
    </submittedName>
</protein>
<evidence type="ECO:0000313" key="2">
    <source>
        <dbReference type="Proteomes" id="UP000660745"/>
    </source>
</evidence>
<evidence type="ECO:0000313" key="1">
    <source>
        <dbReference type="EMBL" id="GGP12539.1"/>
    </source>
</evidence>
<reference evidence="1" key="1">
    <citation type="journal article" date="2014" name="Int. J. Syst. Evol. Microbiol.">
        <title>Complete genome sequence of Corynebacterium casei LMG S-19264T (=DSM 44701T), isolated from a smear-ripened cheese.</title>
        <authorList>
            <consortium name="US DOE Joint Genome Institute (JGI-PGF)"/>
            <person name="Walter F."/>
            <person name="Albersmeier A."/>
            <person name="Kalinowski J."/>
            <person name="Ruckert C."/>
        </authorList>
    </citation>
    <scope>NUCLEOTIDE SEQUENCE</scope>
    <source>
        <strain evidence="1">CGMCC 4.7430</strain>
    </source>
</reference>
<keyword evidence="2" id="KW-1185">Reference proteome</keyword>
<dbReference type="EMBL" id="BMNK01000012">
    <property type="protein sequence ID" value="GGP12539.1"/>
    <property type="molecule type" value="Genomic_DNA"/>
</dbReference>